<dbReference type="Proteomes" id="UP000215771">
    <property type="component" value="Unassembled WGS sequence"/>
</dbReference>
<organism evidence="2 3">
    <name type="scientific">Corynebacterium hadale</name>
    <dbReference type="NCBI Taxonomy" id="2026255"/>
    <lineage>
        <taxon>Bacteria</taxon>
        <taxon>Bacillati</taxon>
        <taxon>Actinomycetota</taxon>
        <taxon>Actinomycetes</taxon>
        <taxon>Mycobacteriales</taxon>
        <taxon>Corynebacteriaceae</taxon>
        <taxon>Corynebacterium</taxon>
    </lineage>
</organism>
<dbReference type="Pfam" id="PF08044">
    <property type="entry name" value="DUF1707"/>
    <property type="match status" value="1"/>
</dbReference>
<evidence type="ECO:0000259" key="1">
    <source>
        <dbReference type="Pfam" id="PF08044"/>
    </source>
</evidence>
<dbReference type="RefSeq" id="WP_095275323.1">
    <property type="nucleotide sequence ID" value="NZ_CP047655.1"/>
</dbReference>
<evidence type="ECO:0000313" key="2">
    <source>
        <dbReference type="EMBL" id="PAJ71410.1"/>
    </source>
</evidence>
<protein>
    <recommendedName>
        <fullName evidence="1">DUF1707 domain-containing protein</fullName>
    </recommendedName>
</protein>
<accession>A0A269PH47</accession>
<reference evidence="2 3" key="1">
    <citation type="submission" date="2017-08" db="EMBL/GenBank/DDBJ databases">
        <authorList>
            <person name="de Groot N.N."/>
        </authorList>
    </citation>
    <scope>NUCLEOTIDE SEQUENCE [LARGE SCALE GENOMIC DNA]</scope>
    <source>
        <strain evidence="2 3">NBT06-6</strain>
    </source>
</reference>
<name>A0A269PH47_9CORY</name>
<sequence length="214" mass="22491">MSIRCNHDDRNRAVEVLSAALGQGQIDVNEFEERSSTCEAATTRDDLVALIADLVDDPQNRLFGQREPTQIPGAELALPVEAALAQVRGVERGRSVSLGVFGGSKVRGDAIAATHTAAGVFGGVDIDLRGAQLAQPVTTINAVGLFGGVDVYVPEGFRVRVNGVGLFGGHDMQLAPGVVDPADLPDSAPEIVVRCFSLFGGVDVHVVRRGDPRL</sequence>
<comment type="caution">
    <text evidence="2">The sequence shown here is derived from an EMBL/GenBank/DDBJ whole genome shotgun (WGS) entry which is preliminary data.</text>
</comment>
<dbReference type="InterPro" id="IPR012551">
    <property type="entry name" value="DUF1707_SHOCT-like"/>
</dbReference>
<gene>
    <name evidence="2" type="ORF">CIG21_01445</name>
</gene>
<dbReference type="AlphaFoldDB" id="A0A269PH47"/>
<dbReference type="PANTHER" id="PTHR40763">
    <property type="entry name" value="MEMBRANE PROTEIN-RELATED"/>
    <property type="match status" value="1"/>
</dbReference>
<evidence type="ECO:0000313" key="3">
    <source>
        <dbReference type="Proteomes" id="UP000215771"/>
    </source>
</evidence>
<dbReference type="EMBL" id="NQMQ01000001">
    <property type="protein sequence ID" value="PAJ71410.1"/>
    <property type="molecule type" value="Genomic_DNA"/>
</dbReference>
<proteinExistence type="predicted"/>
<dbReference type="PANTHER" id="PTHR40763:SF5">
    <property type="entry name" value="MEMBRANE PROTEIN"/>
    <property type="match status" value="1"/>
</dbReference>
<feature type="domain" description="DUF1707" evidence="1">
    <location>
        <begin position="3"/>
        <end position="54"/>
    </location>
</feature>